<feature type="region of interest" description="Disordered" evidence="1">
    <location>
        <begin position="305"/>
        <end position="399"/>
    </location>
</feature>
<dbReference type="AlphaFoldDB" id="A0AAV1AKE7"/>
<accession>A0AAV1AKE7</accession>
<proteinExistence type="predicted"/>
<dbReference type="EMBL" id="OX451739">
    <property type="protein sequence ID" value="CAI8610161.1"/>
    <property type="molecule type" value="Genomic_DNA"/>
</dbReference>
<protein>
    <submittedName>
        <fullName evidence="2">Uncharacterized protein</fullName>
    </submittedName>
</protein>
<keyword evidence="3" id="KW-1185">Reference proteome</keyword>
<feature type="region of interest" description="Disordered" evidence="1">
    <location>
        <begin position="166"/>
        <end position="231"/>
    </location>
</feature>
<feature type="region of interest" description="Disordered" evidence="1">
    <location>
        <begin position="257"/>
        <end position="290"/>
    </location>
</feature>
<evidence type="ECO:0000313" key="3">
    <source>
        <dbReference type="Proteomes" id="UP001157006"/>
    </source>
</evidence>
<feature type="region of interest" description="Disordered" evidence="1">
    <location>
        <begin position="411"/>
        <end position="436"/>
    </location>
</feature>
<dbReference type="Proteomes" id="UP001157006">
    <property type="component" value="Chromosome 4"/>
</dbReference>
<sequence>MKFFHKTATTRKKFQKIEKLRDEDGTEVSNQEGLCNIAQAYFEKLFEVKQEVYEVLSCIPQVISSIDNHSLTAPVTKMELYEALLQMHPDKSSGLDGFNLTVYQIFWELCGDVFTVVFDKQPLISKREWWKHYYDEEFFDEKDFAHHLREAFKLVLDRVKKAVKRTTSKKTAESIKGGDSTVNPSPKKPTPKKRKVQKIQISSSEEEESPPVPLQRRRLKKPVPAVEPRPKIRIKTTAARPPPVIIQEPTEREVAARLNNPSESDNSSPGAEILVQDTAGTSIRVPTPVDGSATLLNSKGELTYRTSSTKGSFMSSADEVNQASKPQHETIAEVNEEEEEAVGSHEETRTPLVDVQENEEESIPVAETVTAREVEGVSGADGGDSSTEGNQNPPGTETIPEQVANMVVTANESVPSTGSRTKEDLALLKQQNPLGI</sequence>
<reference evidence="2 3" key="1">
    <citation type="submission" date="2023-01" db="EMBL/GenBank/DDBJ databases">
        <authorList>
            <person name="Kreplak J."/>
        </authorList>
    </citation>
    <scope>NUCLEOTIDE SEQUENCE [LARGE SCALE GENOMIC DNA]</scope>
</reference>
<gene>
    <name evidence="2" type="ORF">VFH_IV168360</name>
</gene>
<evidence type="ECO:0000313" key="2">
    <source>
        <dbReference type="EMBL" id="CAI8610161.1"/>
    </source>
</evidence>
<feature type="compositionally biased region" description="Polar residues" evidence="1">
    <location>
        <begin position="259"/>
        <end position="269"/>
    </location>
</feature>
<name>A0AAV1AKE7_VICFA</name>
<organism evidence="2 3">
    <name type="scientific">Vicia faba</name>
    <name type="common">Broad bean</name>
    <name type="synonym">Faba vulgaris</name>
    <dbReference type="NCBI Taxonomy" id="3906"/>
    <lineage>
        <taxon>Eukaryota</taxon>
        <taxon>Viridiplantae</taxon>
        <taxon>Streptophyta</taxon>
        <taxon>Embryophyta</taxon>
        <taxon>Tracheophyta</taxon>
        <taxon>Spermatophyta</taxon>
        <taxon>Magnoliopsida</taxon>
        <taxon>eudicotyledons</taxon>
        <taxon>Gunneridae</taxon>
        <taxon>Pentapetalae</taxon>
        <taxon>rosids</taxon>
        <taxon>fabids</taxon>
        <taxon>Fabales</taxon>
        <taxon>Fabaceae</taxon>
        <taxon>Papilionoideae</taxon>
        <taxon>50 kb inversion clade</taxon>
        <taxon>NPAAA clade</taxon>
        <taxon>Hologalegina</taxon>
        <taxon>IRL clade</taxon>
        <taxon>Fabeae</taxon>
        <taxon>Vicia</taxon>
    </lineage>
</organism>
<feature type="compositionally biased region" description="Polar residues" evidence="1">
    <location>
        <begin position="305"/>
        <end position="325"/>
    </location>
</feature>
<feature type="compositionally biased region" description="Polar residues" evidence="1">
    <location>
        <begin position="384"/>
        <end position="395"/>
    </location>
</feature>
<evidence type="ECO:0000256" key="1">
    <source>
        <dbReference type="SAM" id="MobiDB-lite"/>
    </source>
</evidence>